<evidence type="ECO:0000313" key="2">
    <source>
        <dbReference type="Proteomes" id="UP000612808"/>
    </source>
</evidence>
<keyword evidence="2" id="KW-1185">Reference proteome</keyword>
<dbReference type="Proteomes" id="UP000612808">
    <property type="component" value="Unassembled WGS sequence"/>
</dbReference>
<organism evidence="1 2">
    <name type="scientific">Actinocatenispora rupis</name>
    <dbReference type="NCBI Taxonomy" id="519421"/>
    <lineage>
        <taxon>Bacteria</taxon>
        <taxon>Bacillati</taxon>
        <taxon>Actinomycetota</taxon>
        <taxon>Actinomycetes</taxon>
        <taxon>Micromonosporales</taxon>
        <taxon>Micromonosporaceae</taxon>
        <taxon>Actinocatenispora</taxon>
    </lineage>
</organism>
<dbReference type="InterPro" id="IPR003749">
    <property type="entry name" value="ThiS/MoaD-like"/>
</dbReference>
<sequence>MPVTVRIPGVLRADAGGAAHLDLDLPPDVPLSSALDALAAAHPRLARRLRDERGTLRRYVNLYVNGEECRALAGLDTPLPADAEVQVLPSVAGG</sequence>
<name>A0A8J3J9Z7_9ACTN</name>
<dbReference type="SUPFAM" id="SSF54285">
    <property type="entry name" value="MoaD/ThiS"/>
    <property type="match status" value="1"/>
</dbReference>
<dbReference type="InterPro" id="IPR016155">
    <property type="entry name" value="Mopterin_synth/thiamin_S_b"/>
</dbReference>
<comment type="caution">
    <text evidence="1">The sequence shown here is derived from an EMBL/GenBank/DDBJ whole genome shotgun (WGS) entry which is preliminary data.</text>
</comment>
<dbReference type="RefSeq" id="WP_203662237.1">
    <property type="nucleotide sequence ID" value="NZ_BAAAZM010000018.1"/>
</dbReference>
<dbReference type="AlphaFoldDB" id="A0A8J3J9Z7"/>
<accession>A0A8J3J9Z7</accession>
<dbReference type="Pfam" id="PF02597">
    <property type="entry name" value="ThiS"/>
    <property type="match status" value="1"/>
</dbReference>
<dbReference type="PANTHER" id="PTHR38031:SF1">
    <property type="entry name" value="SULFUR CARRIER PROTEIN CYSO"/>
    <property type="match status" value="1"/>
</dbReference>
<protein>
    <submittedName>
        <fullName evidence="1">Molybdopterin synthase sulfur carrier subunit</fullName>
    </submittedName>
</protein>
<dbReference type="EMBL" id="BOMB01000031">
    <property type="protein sequence ID" value="GID14416.1"/>
    <property type="molecule type" value="Genomic_DNA"/>
</dbReference>
<proteinExistence type="predicted"/>
<dbReference type="InterPro" id="IPR052045">
    <property type="entry name" value="Sulfur_Carrier/Prot_Modifier"/>
</dbReference>
<reference evidence="1" key="1">
    <citation type="submission" date="2021-01" db="EMBL/GenBank/DDBJ databases">
        <title>Whole genome shotgun sequence of Actinocatenispora rupis NBRC 107355.</title>
        <authorList>
            <person name="Komaki H."/>
            <person name="Tamura T."/>
        </authorList>
    </citation>
    <scope>NUCLEOTIDE SEQUENCE</scope>
    <source>
        <strain evidence="1">NBRC 107355</strain>
    </source>
</reference>
<dbReference type="PANTHER" id="PTHR38031">
    <property type="entry name" value="SULFUR CARRIER PROTEIN SLR0821-RELATED"/>
    <property type="match status" value="1"/>
</dbReference>
<gene>
    <name evidence="1" type="ORF">Aru02nite_53050</name>
</gene>
<evidence type="ECO:0000313" key="1">
    <source>
        <dbReference type="EMBL" id="GID14416.1"/>
    </source>
</evidence>
<dbReference type="InterPro" id="IPR012675">
    <property type="entry name" value="Beta-grasp_dom_sf"/>
</dbReference>
<dbReference type="Gene3D" id="3.10.20.30">
    <property type="match status" value="1"/>
</dbReference>